<name>A0A381QEB7_9ZZZZ</name>
<dbReference type="AlphaFoldDB" id="A0A381QEB7"/>
<dbReference type="EMBL" id="UINC01001324">
    <property type="protein sequence ID" value="SUZ77626.1"/>
    <property type="molecule type" value="Genomic_DNA"/>
</dbReference>
<sequence>MFCKYGLLFICSFEQDVKIINDSKK</sequence>
<gene>
    <name evidence="1" type="ORF">METZ01_LOCUS30480</name>
</gene>
<proteinExistence type="predicted"/>
<organism evidence="1">
    <name type="scientific">marine metagenome</name>
    <dbReference type="NCBI Taxonomy" id="408172"/>
    <lineage>
        <taxon>unclassified sequences</taxon>
        <taxon>metagenomes</taxon>
        <taxon>ecological metagenomes</taxon>
    </lineage>
</organism>
<protein>
    <submittedName>
        <fullName evidence="1">Uncharacterized protein</fullName>
    </submittedName>
</protein>
<accession>A0A381QEB7</accession>
<evidence type="ECO:0000313" key="1">
    <source>
        <dbReference type="EMBL" id="SUZ77626.1"/>
    </source>
</evidence>
<reference evidence="1" key="1">
    <citation type="submission" date="2018-05" db="EMBL/GenBank/DDBJ databases">
        <authorList>
            <person name="Lanie J.A."/>
            <person name="Ng W.-L."/>
            <person name="Kazmierczak K.M."/>
            <person name="Andrzejewski T.M."/>
            <person name="Davidsen T.M."/>
            <person name="Wayne K.J."/>
            <person name="Tettelin H."/>
            <person name="Glass J.I."/>
            <person name="Rusch D."/>
            <person name="Podicherti R."/>
            <person name="Tsui H.-C.T."/>
            <person name="Winkler M.E."/>
        </authorList>
    </citation>
    <scope>NUCLEOTIDE SEQUENCE</scope>
</reference>